<organism evidence="9 10">
    <name type="scientific">Oceanobacillus kapialis</name>
    <dbReference type="NCBI Taxonomy" id="481353"/>
    <lineage>
        <taxon>Bacteria</taxon>
        <taxon>Bacillati</taxon>
        <taxon>Bacillota</taxon>
        <taxon>Bacilli</taxon>
        <taxon>Bacillales</taxon>
        <taxon>Bacillaceae</taxon>
        <taxon>Oceanobacillus</taxon>
    </lineage>
</organism>
<dbReference type="NCBIfam" id="TIGR01145">
    <property type="entry name" value="ATP_synt_delta"/>
    <property type="match status" value="1"/>
</dbReference>
<evidence type="ECO:0000313" key="9">
    <source>
        <dbReference type="EMBL" id="MFD2629351.1"/>
    </source>
</evidence>
<dbReference type="EMBL" id="JBHUMX010000035">
    <property type="protein sequence ID" value="MFD2629351.1"/>
    <property type="molecule type" value="Genomic_DNA"/>
</dbReference>
<evidence type="ECO:0000256" key="2">
    <source>
        <dbReference type="ARBA" id="ARBA00022448"/>
    </source>
</evidence>
<dbReference type="PRINTS" id="PR00125">
    <property type="entry name" value="ATPASEDELTA"/>
</dbReference>
<comment type="function">
    <text evidence="8">F(1)F(0) ATP synthase produces ATP from ADP in the presence of a proton or sodium gradient. F-type ATPases consist of two structural domains, F(1) containing the extramembraneous catalytic core and F(0) containing the membrane proton channel, linked together by a central stalk and a peripheral stalk. During catalysis, ATP synthesis in the catalytic domain of F(1) is coupled via a rotary mechanism of the central stalk subunits to proton translocation.</text>
</comment>
<evidence type="ECO:0000256" key="5">
    <source>
        <dbReference type="ARBA" id="ARBA00023136"/>
    </source>
</evidence>
<dbReference type="HAMAP" id="MF_01416">
    <property type="entry name" value="ATP_synth_delta_bact"/>
    <property type="match status" value="1"/>
</dbReference>
<comment type="subcellular location">
    <subcellularLocation>
        <location evidence="8">Cell membrane</location>
        <topology evidence="8">Peripheral membrane protein</topology>
    </subcellularLocation>
    <subcellularLocation>
        <location evidence="1">Membrane</location>
    </subcellularLocation>
</comment>
<keyword evidence="2 8" id="KW-0813">Transport</keyword>
<evidence type="ECO:0000256" key="4">
    <source>
        <dbReference type="ARBA" id="ARBA00023065"/>
    </source>
</evidence>
<keyword evidence="10" id="KW-1185">Reference proteome</keyword>
<evidence type="ECO:0000256" key="7">
    <source>
        <dbReference type="ARBA" id="ARBA00023310"/>
    </source>
</evidence>
<evidence type="ECO:0000313" key="10">
    <source>
        <dbReference type="Proteomes" id="UP001597451"/>
    </source>
</evidence>
<gene>
    <name evidence="8" type="primary">atpH</name>
    <name evidence="9" type="ORF">ACFSUN_11235</name>
</gene>
<protein>
    <recommendedName>
        <fullName evidence="8">ATP synthase subunit delta</fullName>
    </recommendedName>
    <alternativeName>
        <fullName evidence="8">ATP synthase F(1) sector subunit delta</fullName>
    </alternativeName>
    <alternativeName>
        <fullName evidence="8">F-type ATPase subunit delta</fullName>
        <shortName evidence="8">F-ATPase subunit delta</shortName>
    </alternativeName>
</protein>
<evidence type="ECO:0000256" key="6">
    <source>
        <dbReference type="ARBA" id="ARBA00023196"/>
    </source>
</evidence>
<keyword evidence="8" id="KW-1003">Cell membrane</keyword>
<sequence length="182" mass="20855">MSNQSTVAKRYAEALYQLGIEKALLDQFRDEMLTVKEVFQQNNELYTFLTHPRIKKEDKKKVVGIPFQGLHKDIVNTLNLLVERQRVEAIPAIIDHFIHLVNDAKGIAEATVYSVRELSDKERSELEFSFAKRFNRTALKLQNVVDPTMIGGIKIRVGNTIYDGSIRGKLNRLERNIVSANK</sequence>
<keyword evidence="6 8" id="KW-0139">CF(1)</keyword>
<dbReference type="RefSeq" id="WP_379562135.1">
    <property type="nucleotide sequence ID" value="NZ_CP085256.1"/>
</dbReference>
<dbReference type="PROSITE" id="PS00389">
    <property type="entry name" value="ATPASE_DELTA"/>
    <property type="match status" value="1"/>
</dbReference>
<dbReference type="Pfam" id="PF00213">
    <property type="entry name" value="OSCP"/>
    <property type="match status" value="1"/>
</dbReference>
<name>A0ABW5Q1I9_9BACI</name>
<dbReference type="Gene3D" id="1.10.520.20">
    <property type="entry name" value="N-terminal domain of the delta subunit of the F1F0-ATP synthase"/>
    <property type="match status" value="1"/>
</dbReference>
<comment type="caution">
    <text evidence="9">The sequence shown here is derived from an EMBL/GenBank/DDBJ whole genome shotgun (WGS) entry which is preliminary data.</text>
</comment>
<keyword evidence="3 8" id="KW-0375">Hydrogen ion transport</keyword>
<dbReference type="NCBIfam" id="NF004403">
    <property type="entry name" value="PRK05758.2-4"/>
    <property type="match status" value="1"/>
</dbReference>
<evidence type="ECO:0000256" key="3">
    <source>
        <dbReference type="ARBA" id="ARBA00022781"/>
    </source>
</evidence>
<keyword evidence="4 8" id="KW-0406">Ion transport</keyword>
<keyword evidence="5 8" id="KW-0472">Membrane</keyword>
<dbReference type="SUPFAM" id="SSF47928">
    <property type="entry name" value="N-terminal domain of the delta subunit of the F1F0-ATP synthase"/>
    <property type="match status" value="1"/>
</dbReference>
<dbReference type="PANTHER" id="PTHR11910">
    <property type="entry name" value="ATP SYNTHASE DELTA CHAIN"/>
    <property type="match status" value="1"/>
</dbReference>
<dbReference type="InterPro" id="IPR000711">
    <property type="entry name" value="ATPase_OSCP/dsu"/>
</dbReference>
<dbReference type="InterPro" id="IPR020781">
    <property type="entry name" value="ATPase_OSCP/d_CS"/>
</dbReference>
<accession>A0ABW5Q1I9</accession>
<dbReference type="InterPro" id="IPR026015">
    <property type="entry name" value="ATP_synth_OSCP/delta_N_sf"/>
</dbReference>
<evidence type="ECO:0000256" key="8">
    <source>
        <dbReference type="HAMAP-Rule" id="MF_01416"/>
    </source>
</evidence>
<keyword evidence="7 8" id="KW-0066">ATP synthesis</keyword>
<dbReference type="Proteomes" id="UP001597451">
    <property type="component" value="Unassembled WGS sequence"/>
</dbReference>
<evidence type="ECO:0000256" key="1">
    <source>
        <dbReference type="ARBA" id="ARBA00004370"/>
    </source>
</evidence>
<proteinExistence type="inferred from homology"/>
<reference evidence="10" key="1">
    <citation type="journal article" date="2019" name="Int. J. Syst. Evol. Microbiol.">
        <title>The Global Catalogue of Microorganisms (GCM) 10K type strain sequencing project: providing services to taxonomists for standard genome sequencing and annotation.</title>
        <authorList>
            <consortium name="The Broad Institute Genomics Platform"/>
            <consortium name="The Broad Institute Genome Sequencing Center for Infectious Disease"/>
            <person name="Wu L."/>
            <person name="Ma J."/>
        </authorList>
    </citation>
    <scope>NUCLEOTIDE SEQUENCE [LARGE SCALE GENOMIC DNA]</scope>
    <source>
        <strain evidence="10">TISTR 1858</strain>
    </source>
</reference>
<comment type="function">
    <text evidence="8">This protein is part of the stalk that links CF(0) to CF(1). It either transmits conformational changes from CF(0) to CF(1) or is implicated in proton conduction.</text>
</comment>
<comment type="similarity">
    <text evidence="8">Belongs to the ATPase delta chain family.</text>
</comment>